<reference evidence="1 2" key="1">
    <citation type="submission" date="2019-09" db="EMBL/GenBank/DDBJ databases">
        <title>Draft genome sequences of 48 bacterial type strains from the CCUG.</title>
        <authorList>
            <person name="Tunovic T."/>
            <person name="Pineiro-Iglesias B."/>
            <person name="Unosson C."/>
            <person name="Inganas E."/>
            <person name="Ohlen M."/>
            <person name="Cardew S."/>
            <person name="Jensie-Markopoulos S."/>
            <person name="Salva-Serra F."/>
            <person name="Jaen-Luchoro D."/>
            <person name="Karlsson R."/>
            <person name="Svensson-Stadler L."/>
            <person name="Chun J."/>
            <person name="Moore E."/>
        </authorList>
    </citation>
    <scope>NUCLEOTIDE SEQUENCE [LARGE SCALE GENOMIC DNA]</scope>
    <source>
        <strain evidence="1 2">CCUG 65686</strain>
    </source>
</reference>
<evidence type="ECO:0000313" key="1">
    <source>
        <dbReference type="EMBL" id="KAB0636905.1"/>
    </source>
</evidence>
<dbReference type="Proteomes" id="UP000473470">
    <property type="component" value="Unassembled WGS sequence"/>
</dbReference>
<proteinExistence type="predicted"/>
<name>A0A6L3MXM8_9BURK</name>
<evidence type="ECO:0000313" key="2">
    <source>
        <dbReference type="Proteomes" id="UP000473470"/>
    </source>
</evidence>
<accession>A0A6L3MXM8</accession>
<organism evidence="1 2">
    <name type="scientific">Burkholderia stagnalis</name>
    <dbReference type="NCBI Taxonomy" id="1503054"/>
    <lineage>
        <taxon>Bacteria</taxon>
        <taxon>Pseudomonadati</taxon>
        <taxon>Pseudomonadota</taxon>
        <taxon>Betaproteobacteria</taxon>
        <taxon>Burkholderiales</taxon>
        <taxon>Burkholderiaceae</taxon>
        <taxon>Burkholderia</taxon>
        <taxon>Burkholderia cepacia complex</taxon>
    </lineage>
</organism>
<dbReference type="AlphaFoldDB" id="A0A6L3MXM8"/>
<sequence length="366" mass="40506">MKTEFSQPRFTGARFDEHTLPVDVARDLAAYEALIVELAKHLYLEDHPDRQRVPKGFAANFRLDIERIDEGSAKPLLALVIAGALALQGGERDYFEKARDLVAECVAAPVAALPESFPKELLSHFNQFGRSLREDETLELPRPGGNDPARLTQDKRKQLVLAADQVYQREIALLGYIEEVDFAKSSFRLRLSDEGQATVPMPDSFHNNARTYAGRKRHLISVLGIGTYDAWDRLQKVIAADSLEVIKNHAIATRFDEISQLENGWFDGGGLAPDANALALVSEKLVAEYPDKLPLPLIAPKQDGNLLLEWTAEGDPSLDIDLTGAQASFHAFAANGEDVERDFNLDAGGWQLLLAFLGDNIKTYQA</sequence>
<gene>
    <name evidence="1" type="ORF">F7R25_17695</name>
</gene>
<protein>
    <submittedName>
        <fullName evidence="1">Uncharacterized protein</fullName>
    </submittedName>
</protein>
<dbReference type="RefSeq" id="WP_059881969.1">
    <property type="nucleotide sequence ID" value="NZ_CABVPM010000015.1"/>
</dbReference>
<dbReference type="EMBL" id="VZOK01000024">
    <property type="protein sequence ID" value="KAB0636905.1"/>
    <property type="molecule type" value="Genomic_DNA"/>
</dbReference>
<comment type="caution">
    <text evidence="1">The sequence shown here is derived from an EMBL/GenBank/DDBJ whole genome shotgun (WGS) entry which is preliminary data.</text>
</comment>